<dbReference type="InterPro" id="IPR010982">
    <property type="entry name" value="Lambda_DNA-bd_dom_sf"/>
</dbReference>
<dbReference type="CDD" id="cd00093">
    <property type="entry name" value="HTH_XRE"/>
    <property type="match status" value="1"/>
</dbReference>
<dbReference type="Proteomes" id="UP001500752">
    <property type="component" value="Unassembled WGS sequence"/>
</dbReference>
<evidence type="ECO:0000259" key="2">
    <source>
        <dbReference type="PROSITE" id="PS50943"/>
    </source>
</evidence>
<sequence length="198" mass="21701">MTMNDLVSRNIRRFRAERDLSLGELARRAEVSKQTLSKIEQGQGNPTVETVESIGRALGVSFRRLVTEWGTRSHVSRAAEAQWVSTPTGQSRHLDQIYGSGYVRTQMVVVEGGQSHAVPAHGPGTLHQIYVVEGQVEAGPRNELRILDVGDFMRFPGDVEHVYRCTGGRAVAHLTTTAPQVPQFSPDFGQGPDAGWPA</sequence>
<dbReference type="InterPro" id="IPR050807">
    <property type="entry name" value="TransReg_Diox_bact_type"/>
</dbReference>
<dbReference type="InterPro" id="IPR011051">
    <property type="entry name" value="RmlC_Cupin_sf"/>
</dbReference>
<dbReference type="InterPro" id="IPR001387">
    <property type="entry name" value="Cro/C1-type_HTH"/>
</dbReference>
<gene>
    <name evidence="3" type="ORF">GCM10023081_17950</name>
</gene>
<accession>A0ABP7C515</accession>
<name>A0ABP7C515_9MICC</name>
<comment type="caution">
    <text evidence="3">The sequence shown here is derived from an EMBL/GenBank/DDBJ whole genome shotgun (WGS) entry which is preliminary data.</text>
</comment>
<dbReference type="Pfam" id="PF01381">
    <property type="entry name" value="HTH_3"/>
    <property type="match status" value="1"/>
</dbReference>
<evidence type="ECO:0000313" key="4">
    <source>
        <dbReference type="Proteomes" id="UP001500752"/>
    </source>
</evidence>
<dbReference type="SUPFAM" id="SSF47413">
    <property type="entry name" value="lambda repressor-like DNA-binding domains"/>
    <property type="match status" value="1"/>
</dbReference>
<dbReference type="InterPro" id="IPR014710">
    <property type="entry name" value="RmlC-like_jellyroll"/>
</dbReference>
<reference evidence="4" key="1">
    <citation type="journal article" date="2019" name="Int. J. Syst. Evol. Microbiol.">
        <title>The Global Catalogue of Microorganisms (GCM) 10K type strain sequencing project: providing services to taxonomists for standard genome sequencing and annotation.</title>
        <authorList>
            <consortium name="The Broad Institute Genomics Platform"/>
            <consortium name="The Broad Institute Genome Sequencing Center for Infectious Disease"/>
            <person name="Wu L."/>
            <person name="Ma J."/>
        </authorList>
    </citation>
    <scope>NUCLEOTIDE SEQUENCE [LARGE SCALE GENOMIC DNA]</scope>
    <source>
        <strain evidence="4">JCM 30742</strain>
    </source>
</reference>
<dbReference type="PANTHER" id="PTHR46797">
    <property type="entry name" value="HTH-TYPE TRANSCRIPTIONAL REGULATOR"/>
    <property type="match status" value="1"/>
</dbReference>
<dbReference type="Gene3D" id="1.10.260.40">
    <property type="entry name" value="lambda repressor-like DNA-binding domains"/>
    <property type="match status" value="1"/>
</dbReference>
<dbReference type="SUPFAM" id="SSF51182">
    <property type="entry name" value="RmlC-like cupins"/>
    <property type="match status" value="1"/>
</dbReference>
<keyword evidence="4" id="KW-1185">Reference proteome</keyword>
<keyword evidence="1" id="KW-0238">DNA-binding</keyword>
<dbReference type="EMBL" id="BAABEO010000011">
    <property type="protein sequence ID" value="GAA3680219.1"/>
    <property type="molecule type" value="Genomic_DNA"/>
</dbReference>
<evidence type="ECO:0000313" key="3">
    <source>
        <dbReference type="EMBL" id="GAA3680219.1"/>
    </source>
</evidence>
<evidence type="ECO:0000256" key="1">
    <source>
        <dbReference type="ARBA" id="ARBA00023125"/>
    </source>
</evidence>
<dbReference type="PROSITE" id="PS50943">
    <property type="entry name" value="HTH_CROC1"/>
    <property type="match status" value="1"/>
</dbReference>
<dbReference type="SMART" id="SM00530">
    <property type="entry name" value="HTH_XRE"/>
    <property type="match status" value="1"/>
</dbReference>
<feature type="domain" description="HTH cro/C1-type" evidence="2">
    <location>
        <begin position="11"/>
        <end position="65"/>
    </location>
</feature>
<dbReference type="PANTHER" id="PTHR46797:SF1">
    <property type="entry name" value="METHYLPHOSPHONATE SYNTHASE"/>
    <property type="match status" value="1"/>
</dbReference>
<proteinExistence type="predicted"/>
<organism evidence="3 4">
    <name type="scientific">Arthrobacter ginkgonis</name>
    <dbReference type="NCBI Taxonomy" id="1630594"/>
    <lineage>
        <taxon>Bacteria</taxon>
        <taxon>Bacillati</taxon>
        <taxon>Actinomycetota</taxon>
        <taxon>Actinomycetes</taxon>
        <taxon>Micrococcales</taxon>
        <taxon>Micrococcaceae</taxon>
        <taxon>Arthrobacter</taxon>
    </lineage>
</organism>
<dbReference type="Gene3D" id="2.60.120.10">
    <property type="entry name" value="Jelly Rolls"/>
    <property type="match status" value="1"/>
</dbReference>
<protein>
    <submittedName>
        <fullName evidence="3">Helix-turn-helix domain-containing protein</fullName>
    </submittedName>
</protein>